<comment type="caution">
    <text evidence="2">The sequence shown here is derived from an EMBL/GenBank/DDBJ whole genome shotgun (WGS) entry which is preliminary data.</text>
</comment>
<dbReference type="AlphaFoldDB" id="A0A420RKW0"/>
<name>A0A420RKW0_FUSOX</name>
<dbReference type="Proteomes" id="UP000285860">
    <property type="component" value="Unassembled WGS sequence"/>
</dbReference>
<accession>A0A420RKW0</accession>
<reference evidence="2 3" key="1">
    <citation type="journal article" date="2018" name="Sci. Rep.">
        <title>Characterisation of pathogen-specific regions and novel effector candidates in Fusarium oxysporum f. sp. cepae.</title>
        <authorList>
            <person name="Armitage A.D."/>
            <person name="Taylor A."/>
            <person name="Sobczyk M.K."/>
            <person name="Baxter L."/>
            <person name="Greenfield B.P."/>
            <person name="Bates H.J."/>
            <person name="Wilson F."/>
            <person name="Jackson A.C."/>
            <person name="Ott S."/>
            <person name="Harrison R.J."/>
            <person name="Clarkson J.P."/>
        </authorList>
    </citation>
    <scope>NUCLEOTIDE SEQUENCE [LARGE SCALE GENOMIC DNA]</scope>
    <source>
        <strain evidence="2 3">Fo_A28</strain>
    </source>
</reference>
<dbReference type="EMBL" id="MRCY01000015">
    <property type="protein sequence ID" value="RKL17669.1"/>
    <property type="molecule type" value="Genomic_DNA"/>
</dbReference>
<proteinExistence type="predicted"/>
<evidence type="ECO:0000256" key="1">
    <source>
        <dbReference type="SAM" id="MobiDB-lite"/>
    </source>
</evidence>
<gene>
    <name evidence="2" type="ORF">BFJ68_g4547</name>
</gene>
<sequence length="61" mass="6711">MDGFPLRSMTGRDHGGQPHFEGPGNARQVSDNVHERLINAQDNASLSNEQPYGSSREDMAK</sequence>
<evidence type="ECO:0000313" key="2">
    <source>
        <dbReference type="EMBL" id="RKL17669.1"/>
    </source>
</evidence>
<organism evidence="2 3">
    <name type="scientific">Fusarium oxysporum</name>
    <name type="common">Fusarium vascular wilt</name>
    <dbReference type="NCBI Taxonomy" id="5507"/>
    <lineage>
        <taxon>Eukaryota</taxon>
        <taxon>Fungi</taxon>
        <taxon>Dikarya</taxon>
        <taxon>Ascomycota</taxon>
        <taxon>Pezizomycotina</taxon>
        <taxon>Sordariomycetes</taxon>
        <taxon>Hypocreomycetidae</taxon>
        <taxon>Hypocreales</taxon>
        <taxon>Nectriaceae</taxon>
        <taxon>Fusarium</taxon>
        <taxon>Fusarium oxysporum species complex</taxon>
    </lineage>
</organism>
<feature type="compositionally biased region" description="Polar residues" evidence="1">
    <location>
        <begin position="40"/>
        <end position="53"/>
    </location>
</feature>
<dbReference type="VEuPathDB" id="FungiDB:FOIG_08810"/>
<evidence type="ECO:0000313" key="3">
    <source>
        <dbReference type="Proteomes" id="UP000285860"/>
    </source>
</evidence>
<feature type="region of interest" description="Disordered" evidence="1">
    <location>
        <begin position="1"/>
        <end position="61"/>
    </location>
</feature>
<protein>
    <submittedName>
        <fullName evidence="2">Uncharacterized protein</fullName>
    </submittedName>
</protein>